<dbReference type="Proteomes" id="UP001648503">
    <property type="component" value="Unassembled WGS sequence"/>
</dbReference>
<feature type="compositionally biased region" description="Basic and acidic residues" evidence="1">
    <location>
        <begin position="106"/>
        <end position="116"/>
    </location>
</feature>
<sequence>MDEIFAVLKRPNPSKSAAVSRGGAATAAVAVAAANPSTSSNNRAPLSAPSKISTWGSASASKKTKKKKNANAKLASVAVGGGSNGQCGQPTLIGLAPNTKTLSVEARQETDTRVETVDFSAHALEKVSKPKQPVPGNDDGFGDSRGNKPRGE</sequence>
<reference evidence="2 3" key="1">
    <citation type="submission" date="2021-02" db="EMBL/GenBank/DDBJ databases">
        <title>Variation within the Batrachochytrium salamandrivorans European outbreak.</title>
        <authorList>
            <person name="Kelly M."/>
            <person name="Pasmans F."/>
            <person name="Shea T.P."/>
            <person name="Munoz J.F."/>
            <person name="Carranza S."/>
            <person name="Cuomo C.A."/>
            <person name="Martel A."/>
        </authorList>
    </citation>
    <scope>NUCLEOTIDE SEQUENCE [LARGE SCALE GENOMIC DNA]</scope>
    <source>
        <strain evidence="2 3">AMFP18/2</strain>
    </source>
</reference>
<name>A0ABQ8F7C3_9FUNG</name>
<proteinExistence type="predicted"/>
<accession>A0ABQ8F7C3</accession>
<feature type="compositionally biased region" description="Low complexity" evidence="1">
    <location>
        <begin position="35"/>
        <end position="45"/>
    </location>
</feature>
<evidence type="ECO:0000256" key="1">
    <source>
        <dbReference type="SAM" id="MobiDB-lite"/>
    </source>
</evidence>
<evidence type="ECO:0000313" key="3">
    <source>
        <dbReference type="Proteomes" id="UP001648503"/>
    </source>
</evidence>
<keyword evidence="3" id="KW-1185">Reference proteome</keyword>
<feature type="region of interest" description="Disordered" evidence="1">
    <location>
        <begin position="104"/>
        <end position="152"/>
    </location>
</feature>
<gene>
    <name evidence="2" type="ORF">BASA50_008376</name>
</gene>
<feature type="region of interest" description="Disordered" evidence="1">
    <location>
        <begin position="35"/>
        <end position="69"/>
    </location>
</feature>
<evidence type="ECO:0000313" key="2">
    <source>
        <dbReference type="EMBL" id="KAH6591977.1"/>
    </source>
</evidence>
<dbReference type="EMBL" id="JAFCIX010000392">
    <property type="protein sequence ID" value="KAH6591977.1"/>
    <property type="molecule type" value="Genomic_DNA"/>
</dbReference>
<comment type="caution">
    <text evidence="2">The sequence shown here is derived from an EMBL/GenBank/DDBJ whole genome shotgun (WGS) entry which is preliminary data.</text>
</comment>
<protein>
    <submittedName>
        <fullName evidence="2">Uncharacterized protein</fullName>
    </submittedName>
</protein>
<organism evidence="2 3">
    <name type="scientific">Batrachochytrium salamandrivorans</name>
    <dbReference type="NCBI Taxonomy" id="1357716"/>
    <lineage>
        <taxon>Eukaryota</taxon>
        <taxon>Fungi</taxon>
        <taxon>Fungi incertae sedis</taxon>
        <taxon>Chytridiomycota</taxon>
        <taxon>Chytridiomycota incertae sedis</taxon>
        <taxon>Chytridiomycetes</taxon>
        <taxon>Rhizophydiales</taxon>
        <taxon>Rhizophydiales incertae sedis</taxon>
        <taxon>Batrachochytrium</taxon>
    </lineage>
</organism>